<organism evidence="1 2">
    <name type="scientific">Rhodococcus phage Reynauld</name>
    <dbReference type="NCBI Taxonomy" id="3062845"/>
    <lineage>
        <taxon>Viruses</taxon>
        <taxon>Duplodnaviria</taxon>
        <taxon>Heunggongvirae</taxon>
        <taxon>Uroviricota</taxon>
        <taxon>Caudoviricetes</taxon>
        <taxon>Caudoviricetes incertae sedis</taxon>
        <taxon>Reynauldvirus</taxon>
        <taxon>Reynauldvirus reynauld</taxon>
    </lineage>
</organism>
<gene>
    <name evidence="1" type="primary">77</name>
    <name evidence="1" type="ORF">SEA_REYNAULD_77</name>
</gene>
<evidence type="ECO:0000313" key="1">
    <source>
        <dbReference type="EMBL" id="WKW85528.1"/>
    </source>
</evidence>
<keyword evidence="2" id="KW-1185">Reference proteome</keyword>
<sequence>MSDVSEQFVRGMALRRVDLCLDQNELQRKAFGRSGAVVRNLESREFRRVDLRAAHTIAVALDATLDELIAFGTDDSKDVCDCGHGRHCHPDEPWDHRTKGGYGKTSWKRYCHGHKGYDPINGETPCRCKGFFFKGYTSW</sequence>
<dbReference type="Proteomes" id="UP001654496">
    <property type="component" value="Segment"/>
</dbReference>
<evidence type="ECO:0000313" key="2">
    <source>
        <dbReference type="Proteomes" id="UP001654496"/>
    </source>
</evidence>
<accession>A0ACD4UHL5</accession>
<reference evidence="1" key="1">
    <citation type="submission" date="2023-06" db="EMBL/GenBank/DDBJ databases">
        <authorList>
            <person name="DeJong R.J."/>
            <person name="Yoon E."/>
            <person name="Radersma M."/>
            <person name="Veenstra M."/>
            <person name="Churu J."/>
            <person name="Moleakunnel K."/>
            <person name="Weaver G."/>
            <person name="Hill E."/>
            <person name="Janvier A."/>
            <person name="Harlow L."/>
            <person name="Kramer C."/>
            <person name="Seinen K."/>
            <person name="Chen A."/>
            <person name="Minasian M."/>
            <person name="Doorn S."/>
            <person name="Dole C."/>
            <person name="Ramsey F."/>
            <person name="Nieze J."/>
            <person name="Baker A."/>
            <person name="Swierenga S."/>
            <person name="White A."/>
            <person name="Howland A."/>
            <person name="Ko C."/>
            <person name="Russell D.A."/>
            <person name="Jacobs-Sera D."/>
            <person name="Hatfull G.F."/>
        </authorList>
    </citation>
    <scope>NUCLEOTIDE SEQUENCE</scope>
</reference>
<proteinExistence type="predicted"/>
<protein>
    <submittedName>
        <fullName evidence="1">Uncharacterized protein</fullName>
    </submittedName>
</protein>
<dbReference type="EMBL" id="OR159659">
    <property type="protein sequence ID" value="WKW85528.1"/>
    <property type="molecule type" value="Genomic_DNA"/>
</dbReference>
<name>A0ACD4UHL5_9CAUD</name>